<feature type="DNA-binding region" description="OmpR/PhoB-type" evidence="7">
    <location>
        <begin position="141"/>
        <end position="240"/>
    </location>
</feature>
<feature type="domain" description="OmpR/PhoB-type" evidence="9">
    <location>
        <begin position="141"/>
        <end position="240"/>
    </location>
</feature>
<evidence type="ECO:0000259" key="9">
    <source>
        <dbReference type="PROSITE" id="PS51755"/>
    </source>
</evidence>
<keyword evidence="4 7" id="KW-0238">DNA-binding</keyword>
<evidence type="ECO:0000256" key="3">
    <source>
        <dbReference type="ARBA" id="ARBA00023015"/>
    </source>
</evidence>
<keyword evidence="3" id="KW-0805">Transcription regulation</keyword>
<dbReference type="AlphaFoldDB" id="A0A841T3J2"/>
<evidence type="ECO:0000259" key="8">
    <source>
        <dbReference type="PROSITE" id="PS50110"/>
    </source>
</evidence>
<feature type="modified residue" description="4-aspartylphosphate" evidence="6">
    <location>
        <position position="52"/>
    </location>
</feature>
<evidence type="ECO:0000256" key="5">
    <source>
        <dbReference type="ARBA" id="ARBA00023163"/>
    </source>
</evidence>
<evidence type="ECO:0000313" key="11">
    <source>
        <dbReference type="Proteomes" id="UP000535838"/>
    </source>
</evidence>
<dbReference type="CDD" id="cd00383">
    <property type="entry name" value="trans_reg_C"/>
    <property type="match status" value="1"/>
</dbReference>
<dbReference type="InterPro" id="IPR001789">
    <property type="entry name" value="Sig_transdc_resp-reg_receiver"/>
</dbReference>
<gene>
    <name evidence="10" type="ORF">H7B67_20185</name>
</gene>
<comment type="caution">
    <text evidence="10">The sequence shown here is derived from an EMBL/GenBank/DDBJ whole genome shotgun (WGS) entry which is preliminary data.</text>
</comment>
<feature type="domain" description="Response regulatory" evidence="8">
    <location>
        <begin position="3"/>
        <end position="116"/>
    </location>
</feature>
<dbReference type="GO" id="GO:0000156">
    <property type="term" value="F:phosphorelay response regulator activity"/>
    <property type="evidence" value="ECO:0007669"/>
    <property type="project" value="TreeGrafter"/>
</dbReference>
<dbReference type="SUPFAM" id="SSF46894">
    <property type="entry name" value="C-terminal effector domain of the bipartite response regulators"/>
    <property type="match status" value="1"/>
</dbReference>
<proteinExistence type="predicted"/>
<keyword evidence="11" id="KW-1185">Reference proteome</keyword>
<dbReference type="PANTHER" id="PTHR48111">
    <property type="entry name" value="REGULATOR OF RPOS"/>
    <property type="match status" value="1"/>
</dbReference>
<dbReference type="Proteomes" id="UP000535838">
    <property type="component" value="Unassembled WGS sequence"/>
</dbReference>
<dbReference type="InterPro" id="IPR039420">
    <property type="entry name" value="WalR-like"/>
</dbReference>
<dbReference type="Pfam" id="PF00486">
    <property type="entry name" value="Trans_reg_C"/>
    <property type="match status" value="1"/>
</dbReference>
<dbReference type="Gene3D" id="6.10.250.690">
    <property type="match status" value="1"/>
</dbReference>
<evidence type="ECO:0000256" key="7">
    <source>
        <dbReference type="PROSITE-ProRule" id="PRU01091"/>
    </source>
</evidence>
<dbReference type="EMBL" id="JACJVQ010000017">
    <property type="protein sequence ID" value="MBB6636447.1"/>
    <property type="molecule type" value="Genomic_DNA"/>
</dbReference>
<name>A0A841T3J2_9BACL</name>
<evidence type="ECO:0000313" key="10">
    <source>
        <dbReference type="EMBL" id="MBB6636447.1"/>
    </source>
</evidence>
<accession>A0A841T3J2</accession>
<dbReference type="SMART" id="SM00448">
    <property type="entry name" value="REC"/>
    <property type="match status" value="1"/>
</dbReference>
<protein>
    <submittedName>
        <fullName evidence="10">Response regulator transcription factor</fullName>
    </submittedName>
</protein>
<dbReference type="FunFam" id="3.40.50.2300:FF:000001">
    <property type="entry name" value="DNA-binding response regulator PhoB"/>
    <property type="match status" value="1"/>
</dbReference>
<dbReference type="PANTHER" id="PTHR48111:SF1">
    <property type="entry name" value="TWO-COMPONENT RESPONSE REGULATOR ORR33"/>
    <property type="match status" value="1"/>
</dbReference>
<evidence type="ECO:0000256" key="2">
    <source>
        <dbReference type="ARBA" id="ARBA00023012"/>
    </source>
</evidence>
<keyword evidence="5" id="KW-0804">Transcription</keyword>
<dbReference type="InterPro" id="IPR016032">
    <property type="entry name" value="Sig_transdc_resp-reg_C-effctor"/>
</dbReference>
<dbReference type="InterPro" id="IPR001867">
    <property type="entry name" value="OmpR/PhoB-type_DNA-bd"/>
</dbReference>
<dbReference type="GO" id="GO:0006355">
    <property type="term" value="P:regulation of DNA-templated transcription"/>
    <property type="evidence" value="ECO:0007669"/>
    <property type="project" value="InterPro"/>
</dbReference>
<sequence>MTKILVIEDEKIIGEMISMYLTDEEFSVCRVESGQEGIDAISSFAPDVILLDLMLPDMDGIELCEKVRAYSDTPIIIISMNSKVNERVRALNAGADDYLVKPFSMQELKARIGVAVRRYKPSAPAAETDVRAYVAAGAAMEPMSANHGITLDLQKRLLAVHGQPIDTTFSEFELMKLLFQYPGRVFTRDELINTLRGIDSYVNDRAIDVHITNLRKKLELNPKEPHFIKTVWGVGYKLNLE</sequence>
<dbReference type="SMART" id="SM00862">
    <property type="entry name" value="Trans_reg_C"/>
    <property type="match status" value="1"/>
</dbReference>
<dbReference type="GO" id="GO:0005829">
    <property type="term" value="C:cytosol"/>
    <property type="evidence" value="ECO:0007669"/>
    <property type="project" value="TreeGrafter"/>
</dbReference>
<dbReference type="GO" id="GO:0032993">
    <property type="term" value="C:protein-DNA complex"/>
    <property type="evidence" value="ECO:0007669"/>
    <property type="project" value="TreeGrafter"/>
</dbReference>
<dbReference type="InterPro" id="IPR036388">
    <property type="entry name" value="WH-like_DNA-bd_sf"/>
</dbReference>
<evidence type="ECO:0000256" key="6">
    <source>
        <dbReference type="PROSITE-ProRule" id="PRU00169"/>
    </source>
</evidence>
<keyword evidence="1 6" id="KW-0597">Phosphoprotein</keyword>
<reference evidence="10 11" key="1">
    <citation type="submission" date="2020-08" db="EMBL/GenBank/DDBJ databases">
        <title>Cohnella phylogeny.</title>
        <authorList>
            <person name="Dunlap C."/>
        </authorList>
    </citation>
    <scope>NUCLEOTIDE SEQUENCE [LARGE SCALE GENOMIC DNA]</scope>
    <source>
        <strain evidence="10 11">DSM 25241</strain>
    </source>
</reference>
<dbReference type="Pfam" id="PF00072">
    <property type="entry name" value="Response_reg"/>
    <property type="match status" value="1"/>
</dbReference>
<evidence type="ECO:0000256" key="4">
    <source>
        <dbReference type="ARBA" id="ARBA00023125"/>
    </source>
</evidence>
<dbReference type="PROSITE" id="PS50110">
    <property type="entry name" value="RESPONSE_REGULATORY"/>
    <property type="match status" value="1"/>
</dbReference>
<dbReference type="InterPro" id="IPR011006">
    <property type="entry name" value="CheY-like_superfamily"/>
</dbReference>
<dbReference type="SUPFAM" id="SSF52172">
    <property type="entry name" value="CheY-like"/>
    <property type="match status" value="1"/>
</dbReference>
<dbReference type="Gene3D" id="3.40.50.2300">
    <property type="match status" value="1"/>
</dbReference>
<dbReference type="GO" id="GO:0000976">
    <property type="term" value="F:transcription cis-regulatory region binding"/>
    <property type="evidence" value="ECO:0007669"/>
    <property type="project" value="TreeGrafter"/>
</dbReference>
<organism evidence="10 11">
    <name type="scientific">Cohnella thailandensis</name>
    <dbReference type="NCBI Taxonomy" id="557557"/>
    <lineage>
        <taxon>Bacteria</taxon>
        <taxon>Bacillati</taxon>
        <taxon>Bacillota</taxon>
        <taxon>Bacilli</taxon>
        <taxon>Bacillales</taxon>
        <taxon>Paenibacillaceae</taxon>
        <taxon>Cohnella</taxon>
    </lineage>
</organism>
<keyword evidence="2" id="KW-0902">Two-component regulatory system</keyword>
<evidence type="ECO:0000256" key="1">
    <source>
        <dbReference type="ARBA" id="ARBA00022553"/>
    </source>
</evidence>
<dbReference type="PROSITE" id="PS51755">
    <property type="entry name" value="OMPR_PHOB"/>
    <property type="match status" value="1"/>
</dbReference>
<dbReference type="Gene3D" id="1.10.10.10">
    <property type="entry name" value="Winged helix-like DNA-binding domain superfamily/Winged helix DNA-binding domain"/>
    <property type="match status" value="1"/>
</dbReference>